<proteinExistence type="predicted"/>
<comment type="caution">
    <text evidence="2">The sequence shown here is derived from an EMBL/GenBank/DDBJ whole genome shotgun (WGS) entry which is preliminary data.</text>
</comment>
<evidence type="ECO:0000313" key="3">
    <source>
        <dbReference type="Proteomes" id="UP000060630"/>
    </source>
</evidence>
<dbReference type="Pfam" id="PF05272">
    <property type="entry name" value="VapE-like_dom"/>
    <property type="match status" value="1"/>
</dbReference>
<protein>
    <recommendedName>
        <fullName evidence="1">Virulence-associated protein E-like domain-containing protein</fullName>
    </recommendedName>
</protein>
<evidence type="ECO:0000259" key="1">
    <source>
        <dbReference type="Pfam" id="PF05272"/>
    </source>
</evidence>
<organism evidence="2 3">
    <name type="scientific">Burkholderia ubonensis</name>
    <dbReference type="NCBI Taxonomy" id="101571"/>
    <lineage>
        <taxon>Bacteria</taxon>
        <taxon>Pseudomonadati</taxon>
        <taxon>Pseudomonadota</taxon>
        <taxon>Betaproteobacteria</taxon>
        <taxon>Burkholderiales</taxon>
        <taxon>Burkholderiaceae</taxon>
        <taxon>Burkholderia</taxon>
        <taxon>Burkholderia cepacia complex</taxon>
    </lineage>
</organism>
<dbReference type="InterPro" id="IPR007936">
    <property type="entry name" value="VapE-like_dom"/>
</dbReference>
<dbReference type="EMBL" id="LPHD01000214">
    <property type="protein sequence ID" value="KWA70502.1"/>
    <property type="molecule type" value="Genomic_DNA"/>
</dbReference>
<accession>A0A119H6Z3</accession>
<feature type="domain" description="Virulence-associated protein E-like" evidence="1">
    <location>
        <begin position="114"/>
        <end position="328"/>
    </location>
</feature>
<name>A0A119H6Z3_9BURK</name>
<dbReference type="PANTHER" id="PTHR34985:SF1">
    <property type="entry name" value="SLR0554 PROTEIN"/>
    <property type="match status" value="1"/>
</dbReference>
<gene>
    <name evidence="2" type="ORF">WL29_08205</name>
</gene>
<dbReference type="Proteomes" id="UP000060630">
    <property type="component" value="Unassembled WGS sequence"/>
</dbReference>
<reference evidence="2 3" key="1">
    <citation type="submission" date="2015-11" db="EMBL/GenBank/DDBJ databases">
        <title>Expanding the genomic diversity of Burkholderia species for the development of highly accurate diagnostics.</title>
        <authorList>
            <person name="Sahl J."/>
            <person name="Keim P."/>
            <person name="Wagner D."/>
        </authorList>
    </citation>
    <scope>NUCLEOTIDE SEQUENCE [LARGE SCALE GENOMIC DNA]</scope>
    <source>
        <strain evidence="2 3">MSMB2087WGS</strain>
    </source>
</reference>
<evidence type="ECO:0000313" key="2">
    <source>
        <dbReference type="EMBL" id="KWA70502.1"/>
    </source>
</evidence>
<dbReference type="AlphaFoldDB" id="A0A119H6Z3"/>
<sequence length="474" mass="54678">MQIKFKDVKKVRVGDMMIPQALMTDQNKMTVLEALFKGEYDRPHRDHFCGRIVDHEGYVIDDHYPVDKWIEAFAAAGLKGVSAKGAREILREWAMKREFERNDLIEYVKRNTPEWDGKKRMRESLIDLFKCNANDLNRDFAEYFWLSLYSRVMYPGSQAPVVMSLIGTQNCGKSYFGKRLARIITGNPKADSVQLNLAGDHLDFLRSITGFSVIASVGEMTGFKAGDLNKIKDFVTRTSDMLHYKFEGTFNQQRQFIIMMDANSYDGLQRDPTGNRRFYPVFCAQLQDQDGQPQWSDNFNAGPTIHSDEFEADVWQIMAECAEWFAENGDEGYNQFVKSVTDQVYEFNSIERAANRGTIHDPDVEAFLIDAIISAEKRVIRKRDKSSRVGVAIRHSDLIIAFKEVSRVNNPNQRHIALAMEALKADKQKTQNRLEYYFDGYEKIEAFETFIVGKADYDVTETKKKERVDDSFTR</sequence>
<dbReference type="PANTHER" id="PTHR34985">
    <property type="entry name" value="SLR0554 PROTEIN"/>
    <property type="match status" value="1"/>
</dbReference>